<gene>
    <name evidence="2" type="ORF">TsocGM_00475</name>
</gene>
<accession>A0A432MQP0</accession>
<dbReference type="OrthoDB" id="8265259at2"/>
<organism evidence="2 3">
    <name type="scientific">Tautonia sociabilis</name>
    <dbReference type="NCBI Taxonomy" id="2080755"/>
    <lineage>
        <taxon>Bacteria</taxon>
        <taxon>Pseudomonadati</taxon>
        <taxon>Planctomycetota</taxon>
        <taxon>Planctomycetia</taxon>
        <taxon>Isosphaerales</taxon>
        <taxon>Isosphaeraceae</taxon>
        <taxon>Tautonia</taxon>
    </lineage>
</organism>
<dbReference type="InterPro" id="IPR013096">
    <property type="entry name" value="Cupin_2"/>
</dbReference>
<dbReference type="SUPFAM" id="SSF51182">
    <property type="entry name" value="RmlC-like cupins"/>
    <property type="match status" value="1"/>
</dbReference>
<evidence type="ECO:0000313" key="3">
    <source>
        <dbReference type="Proteomes" id="UP000280296"/>
    </source>
</evidence>
<dbReference type="PANTHER" id="PTHR37694:SF1">
    <property type="entry name" value="SLR8022 PROTEIN"/>
    <property type="match status" value="1"/>
</dbReference>
<keyword evidence="3" id="KW-1185">Reference proteome</keyword>
<reference evidence="2 3" key="1">
    <citation type="submission" date="2018-12" db="EMBL/GenBank/DDBJ databases">
        <authorList>
            <person name="Toschakov S.V."/>
        </authorList>
    </citation>
    <scope>NUCLEOTIDE SEQUENCE [LARGE SCALE GENOMIC DNA]</scope>
    <source>
        <strain evidence="2 3">GM2012</strain>
    </source>
</reference>
<dbReference type="InterPro" id="IPR014710">
    <property type="entry name" value="RmlC-like_jellyroll"/>
</dbReference>
<sequence length="109" mass="11683">MAIPHAAPGEVIDLRPLGTSLTTERTKTLFKTQAIEVVRLVMAAGKEIAEHRAPGEITVHCLEGEIALTVLGTTRVLQAGQMLYLNAGEPHSVRSISDSSILLTIVLSR</sequence>
<dbReference type="CDD" id="cd02230">
    <property type="entry name" value="cupin_HP0902-like"/>
    <property type="match status" value="1"/>
</dbReference>
<name>A0A432MQP0_9BACT</name>
<reference evidence="2 3" key="2">
    <citation type="submission" date="2019-01" db="EMBL/GenBank/DDBJ databases">
        <title>Tautonia sociabilis, a novel thermotolerant planctomycete of Isosphaeraceae family, isolated from a 4000 m deep subterranean habitat.</title>
        <authorList>
            <person name="Kovaleva O.L."/>
            <person name="Elcheninov A.G."/>
            <person name="Van Heerden E."/>
            <person name="Toshchakov S.V."/>
            <person name="Novikov A."/>
            <person name="Bonch-Osmolovskaya E.A."/>
            <person name="Kublanov I.V."/>
        </authorList>
    </citation>
    <scope>NUCLEOTIDE SEQUENCE [LARGE SCALE GENOMIC DNA]</scope>
    <source>
        <strain evidence="2 3">GM2012</strain>
    </source>
</reference>
<dbReference type="RefSeq" id="WP_126723355.1">
    <property type="nucleotide sequence ID" value="NZ_RYZH01000001.1"/>
</dbReference>
<proteinExistence type="predicted"/>
<dbReference type="PANTHER" id="PTHR37694">
    <property type="entry name" value="SLR8022 PROTEIN"/>
    <property type="match status" value="1"/>
</dbReference>
<dbReference type="InterPro" id="IPR011051">
    <property type="entry name" value="RmlC_Cupin_sf"/>
</dbReference>
<dbReference type="Proteomes" id="UP000280296">
    <property type="component" value="Unassembled WGS sequence"/>
</dbReference>
<evidence type="ECO:0000259" key="1">
    <source>
        <dbReference type="Pfam" id="PF07883"/>
    </source>
</evidence>
<dbReference type="EMBL" id="RYZH01000001">
    <property type="protein sequence ID" value="RUL89680.1"/>
    <property type="molecule type" value="Genomic_DNA"/>
</dbReference>
<dbReference type="Gene3D" id="2.60.120.10">
    <property type="entry name" value="Jelly Rolls"/>
    <property type="match status" value="1"/>
</dbReference>
<evidence type="ECO:0000313" key="2">
    <source>
        <dbReference type="EMBL" id="RUL89680.1"/>
    </source>
</evidence>
<dbReference type="AlphaFoldDB" id="A0A432MQP0"/>
<protein>
    <submittedName>
        <fullName evidence="2">Cupin domain-containing protein</fullName>
    </submittedName>
</protein>
<feature type="domain" description="Cupin type-2" evidence="1">
    <location>
        <begin position="40"/>
        <end position="102"/>
    </location>
</feature>
<comment type="caution">
    <text evidence="2">The sequence shown here is derived from an EMBL/GenBank/DDBJ whole genome shotgun (WGS) entry which is preliminary data.</text>
</comment>
<dbReference type="Pfam" id="PF07883">
    <property type="entry name" value="Cupin_2"/>
    <property type="match status" value="1"/>
</dbReference>